<organism evidence="2 3">
    <name type="scientific">Alternaria alternata</name>
    <name type="common">Alternaria rot fungus</name>
    <name type="synonym">Torula alternata</name>
    <dbReference type="NCBI Taxonomy" id="5599"/>
    <lineage>
        <taxon>Eukaryota</taxon>
        <taxon>Fungi</taxon>
        <taxon>Dikarya</taxon>
        <taxon>Ascomycota</taxon>
        <taxon>Pezizomycotina</taxon>
        <taxon>Dothideomycetes</taxon>
        <taxon>Pleosporomycetidae</taxon>
        <taxon>Pleosporales</taxon>
        <taxon>Pleosporineae</taxon>
        <taxon>Pleosporaceae</taxon>
        <taxon>Alternaria</taxon>
        <taxon>Alternaria sect. Alternaria</taxon>
        <taxon>Alternaria alternata complex</taxon>
    </lineage>
</organism>
<dbReference type="RefSeq" id="XP_018385776.1">
    <property type="nucleotide sequence ID" value="XM_018523577.1"/>
</dbReference>
<reference evidence="2 3" key="1">
    <citation type="submission" date="2016-05" db="EMBL/GenBank/DDBJ databases">
        <title>Comparative analysis of secretome profiles of manganese(II)-oxidizing ascomycete fungi.</title>
        <authorList>
            <consortium name="DOE Joint Genome Institute"/>
            <person name="Zeiner C.A."/>
            <person name="Purvine S.O."/>
            <person name="Zink E.M."/>
            <person name="Wu S."/>
            <person name="Pasa-Tolic L."/>
            <person name="Chaput D.L."/>
            <person name="Haridas S."/>
            <person name="Grigoriev I.V."/>
            <person name="Santelli C.M."/>
            <person name="Hansel C.M."/>
        </authorList>
    </citation>
    <scope>NUCLEOTIDE SEQUENCE [LARGE SCALE GENOMIC DNA]</scope>
    <source>
        <strain evidence="2 3">SRC1lrK2f</strain>
    </source>
</reference>
<evidence type="ECO:0000313" key="2">
    <source>
        <dbReference type="EMBL" id="OAG20355.1"/>
    </source>
</evidence>
<dbReference type="OMA" id="WGIAISQ"/>
<dbReference type="VEuPathDB" id="FungiDB:CC77DRAFT_1009214"/>
<feature type="region of interest" description="Disordered" evidence="1">
    <location>
        <begin position="75"/>
        <end position="103"/>
    </location>
</feature>
<dbReference type="Proteomes" id="UP000077248">
    <property type="component" value="Unassembled WGS sequence"/>
</dbReference>
<dbReference type="GeneID" id="29109171"/>
<keyword evidence="3" id="KW-1185">Reference proteome</keyword>
<evidence type="ECO:0000313" key="3">
    <source>
        <dbReference type="Proteomes" id="UP000077248"/>
    </source>
</evidence>
<evidence type="ECO:0000256" key="1">
    <source>
        <dbReference type="SAM" id="MobiDB-lite"/>
    </source>
</evidence>
<gene>
    <name evidence="2" type="ORF">CC77DRAFT_1009214</name>
</gene>
<dbReference type="AlphaFoldDB" id="A0A177DKV2"/>
<accession>A0A177DKV2</accession>
<protein>
    <submittedName>
        <fullName evidence="2">Uncharacterized protein</fullName>
    </submittedName>
</protein>
<name>A0A177DKV2_ALTAL</name>
<dbReference type="KEGG" id="aalt:CC77DRAFT_1009214"/>
<dbReference type="EMBL" id="KV441479">
    <property type="protein sequence ID" value="OAG20355.1"/>
    <property type="molecule type" value="Genomic_DNA"/>
</dbReference>
<proteinExistence type="predicted"/>
<sequence length="103" mass="11252">MYIVPPILRSTTRYNRTNLQRLPTHPLLSKTIEMSENNNVEDWRKVTGIGTGQKWGATTQQSTDGRAWGIAISQSVNESKPPPSKGLNAAAPSFTPGSVKSKT</sequence>